<organism evidence="2 3">
    <name type="scientific">Drosophila pseudoobscura pseudoobscura</name>
    <name type="common">Fruit fly</name>
    <dbReference type="NCBI Taxonomy" id="46245"/>
    <lineage>
        <taxon>Eukaryota</taxon>
        <taxon>Metazoa</taxon>
        <taxon>Ecdysozoa</taxon>
        <taxon>Arthropoda</taxon>
        <taxon>Hexapoda</taxon>
        <taxon>Insecta</taxon>
        <taxon>Pterygota</taxon>
        <taxon>Neoptera</taxon>
        <taxon>Endopterygota</taxon>
        <taxon>Diptera</taxon>
        <taxon>Brachycera</taxon>
        <taxon>Muscomorpha</taxon>
        <taxon>Ephydroidea</taxon>
        <taxon>Drosophilidae</taxon>
        <taxon>Drosophila</taxon>
        <taxon>Sophophora</taxon>
    </lineage>
</organism>
<reference evidence="3" key="1">
    <citation type="submission" date="2025-08" db="UniProtKB">
        <authorList>
            <consortium name="RefSeq"/>
        </authorList>
    </citation>
    <scope>IDENTIFICATION</scope>
    <source>
        <strain evidence="3">MV-25-SWS-2005</strain>
        <tissue evidence="3">Whole body</tissue>
    </source>
</reference>
<keyword evidence="2" id="KW-1185">Reference proteome</keyword>
<dbReference type="RefSeq" id="XP_001356504.4">
    <property type="nucleotide sequence ID" value="XM_001356468.4"/>
</dbReference>
<accession>A0A6I8UJG6</accession>
<protein>
    <submittedName>
        <fullName evidence="3">Platelet binding protein GspB</fullName>
    </submittedName>
</protein>
<evidence type="ECO:0000256" key="1">
    <source>
        <dbReference type="SAM" id="MobiDB-lite"/>
    </source>
</evidence>
<feature type="compositionally biased region" description="Polar residues" evidence="1">
    <location>
        <begin position="116"/>
        <end position="128"/>
    </location>
</feature>
<gene>
    <name evidence="3" type="primary">LOC4817244</name>
</gene>
<feature type="compositionally biased region" description="Basic residues" evidence="1">
    <location>
        <begin position="314"/>
        <end position="328"/>
    </location>
</feature>
<name>A0A6I8UJG6_DROPS</name>
<dbReference type="KEGG" id="dpo:4817244"/>
<feature type="compositionally biased region" description="Low complexity" evidence="1">
    <location>
        <begin position="150"/>
        <end position="166"/>
    </location>
</feature>
<evidence type="ECO:0000313" key="3">
    <source>
        <dbReference type="RefSeq" id="XP_001356504.4"/>
    </source>
</evidence>
<feature type="region of interest" description="Disordered" evidence="1">
    <location>
        <begin position="93"/>
        <end position="328"/>
    </location>
</feature>
<sequence length="401" mass="43763">MVNMSDIDYEPFNPFNVGPPNSGKRMEFKIPTAVTYPPPVFAVVPQDRQGYIRRSVSQDSQLAASSHLKIGPSRIGEVSVSRAIKEEMAAAKRQAASLDEEERIDAGGISKMKLASSRSGIDSKSKVSVKTLMPVRTRRQVAPGDDQAKNRSISGSSVSKNGSRVSWGRETKSRSSSPSKRSSIGAKRSSTRSQSSTASSKASLARSSSKLKPRSSTASTVTLTGKVSKQRSRTDSVKPSSSKMRSKEESRVSLKSRTSKRPSDTVSVRSRTSKTGHKTTETASQRYIKAKATSETLSQHSVQSKTKEASRSASKSKTHPSKVSLKTKVKAAAPKMRSAKALAEDTSLVSRAAAITERLKAGNEDNFRRYSSVIHNHSMRVPEKQFREDRMSFWFQDAVLS</sequence>
<dbReference type="Proteomes" id="UP000001819">
    <property type="component" value="Chromosome 4"/>
</dbReference>
<dbReference type="InParanoid" id="A0A6I8UJG6"/>
<feature type="compositionally biased region" description="Low complexity" evidence="1">
    <location>
        <begin position="174"/>
        <end position="219"/>
    </location>
</feature>
<feature type="compositionally biased region" description="Polar residues" evidence="1">
    <location>
        <begin position="293"/>
        <end position="304"/>
    </location>
</feature>
<evidence type="ECO:0000313" key="2">
    <source>
        <dbReference type="Proteomes" id="UP000001819"/>
    </source>
</evidence>
<proteinExistence type="predicted"/>
<dbReference type="AlphaFoldDB" id="A0A6I8UJG6"/>